<keyword evidence="2" id="KW-1185">Reference proteome</keyword>
<keyword evidence="1" id="KW-0255">Endonuclease</keyword>
<dbReference type="GO" id="GO:0004519">
    <property type="term" value="F:endonuclease activity"/>
    <property type="evidence" value="ECO:0007669"/>
    <property type="project" value="UniProtKB-KW"/>
</dbReference>
<gene>
    <name evidence="1" type="ORF">C7B64_13615</name>
</gene>
<keyword evidence="1" id="KW-0378">Hydrolase</keyword>
<accession>A0A2T1C224</accession>
<reference evidence="1 2" key="1">
    <citation type="submission" date="2018-02" db="EMBL/GenBank/DDBJ databases">
        <authorList>
            <person name="Cohen D.B."/>
            <person name="Kent A.D."/>
        </authorList>
    </citation>
    <scope>NUCLEOTIDE SEQUENCE [LARGE SCALE GENOMIC DNA]</scope>
    <source>
        <strain evidence="1 2">CCAP 1448/3</strain>
    </source>
</reference>
<dbReference type="Proteomes" id="UP000238762">
    <property type="component" value="Unassembled WGS sequence"/>
</dbReference>
<evidence type="ECO:0000313" key="2">
    <source>
        <dbReference type="Proteomes" id="UP000238762"/>
    </source>
</evidence>
<proteinExistence type="predicted"/>
<dbReference type="OrthoDB" id="161705at2"/>
<dbReference type="AlphaFoldDB" id="A0A2T1C224"/>
<dbReference type="SUPFAM" id="SSF48695">
    <property type="entry name" value="Multiheme cytochromes"/>
    <property type="match status" value="1"/>
</dbReference>
<reference evidence="1 2" key="2">
    <citation type="submission" date="2018-03" db="EMBL/GenBank/DDBJ databases">
        <title>The ancient ancestry and fast evolution of plastids.</title>
        <authorList>
            <person name="Moore K.R."/>
            <person name="Magnabosco C."/>
            <person name="Momper L."/>
            <person name="Gold D.A."/>
            <person name="Bosak T."/>
            <person name="Fournier G.P."/>
        </authorList>
    </citation>
    <scope>NUCLEOTIDE SEQUENCE [LARGE SCALE GENOMIC DNA]</scope>
    <source>
        <strain evidence="1 2">CCAP 1448/3</strain>
    </source>
</reference>
<keyword evidence="1" id="KW-0540">Nuclease</keyword>
<comment type="caution">
    <text evidence="1">The sequence shown here is derived from an EMBL/GenBank/DDBJ whole genome shotgun (WGS) entry which is preliminary data.</text>
</comment>
<dbReference type="EMBL" id="PVWJ01000064">
    <property type="protein sequence ID" value="PSB02326.1"/>
    <property type="molecule type" value="Genomic_DNA"/>
</dbReference>
<sequence length="116" mass="13705">MPMQRELYPSNWDEIAFAIKQQAQWTCQQCHRLCRKPGETKEEFAFRLGYSGTIEKIGRYTLTVAHVNHVANDCRSENLRAWCSSCHGTYDLKQMSLKKYLKRERNGQLRLNLELH</sequence>
<dbReference type="RefSeq" id="WP_106289204.1">
    <property type="nucleotide sequence ID" value="NZ_CAWNTC010000074.1"/>
</dbReference>
<dbReference type="InterPro" id="IPR036280">
    <property type="entry name" value="Multihaem_cyt_sf"/>
</dbReference>
<protein>
    <submittedName>
        <fullName evidence="1">HNH endonuclease</fullName>
    </submittedName>
</protein>
<evidence type="ECO:0000313" key="1">
    <source>
        <dbReference type="EMBL" id="PSB02326.1"/>
    </source>
</evidence>
<name>A0A2T1C224_9CYAN</name>
<organism evidence="1 2">
    <name type="scientific">Merismopedia glauca CCAP 1448/3</name>
    <dbReference type="NCBI Taxonomy" id="1296344"/>
    <lineage>
        <taxon>Bacteria</taxon>
        <taxon>Bacillati</taxon>
        <taxon>Cyanobacteriota</taxon>
        <taxon>Cyanophyceae</taxon>
        <taxon>Synechococcales</taxon>
        <taxon>Merismopediaceae</taxon>
        <taxon>Merismopedia</taxon>
    </lineage>
</organism>